<organism evidence="1 2">
    <name type="scientific">Araneus ventricosus</name>
    <name type="common">Orbweaver spider</name>
    <name type="synonym">Epeira ventricosa</name>
    <dbReference type="NCBI Taxonomy" id="182803"/>
    <lineage>
        <taxon>Eukaryota</taxon>
        <taxon>Metazoa</taxon>
        <taxon>Ecdysozoa</taxon>
        <taxon>Arthropoda</taxon>
        <taxon>Chelicerata</taxon>
        <taxon>Arachnida</taxon>
        <taxon>Araneae</taxon>
        <taxon>Araneomorphae</taxon>
        <taxon>Entelegynae</taxon>
        <taxon>Araneoidea</taxon>
        <taxon>Araneidae</taxon>
        <taxon>Araneus</taxon>
    </lineage>
</organism>
<evidence type="ECO:0000313" key="2">
    <source>
        <dbReference type="Proteomes" id="UP000499080"/>
    </source>
</evidence>
<dbReference type="EMBL" id="BGPR01002297">
    <property type="protein sequence ID" value="GBM71179.1"/>
    <property type="molecule type" value="Genomic_DNA"/>
</dbReference>
<reference evidence="1 2" key="1">
    <citation type="journal article" date="2019" name="Sci. Rep.">
        <title>Orb-weaving spider Araneus ventricosus genome elucidates the spidroin gene catalogue.</title>
        <authorList>
            <person name="Kono N."/>
            <person name="Nakamura H."/>
            <person name="Ohtoshi R."/>
            <person name="Moran D.A.P."/>
            <person name="Shinohara A."/>
            <person name="Yoshida Y."/>
            <person name="Fujiwara M."/>
            <person name="Mori M."/>
            <person name="Tomita M."/>
            <person name="Arakawa K."/>
        </authorList>
    </citation>
    <scope>NUCLEOTIDE SEQUENCE [LARGE SCALE GENOMIC DNA]</scope>
</reference>
<keyword evidence="2" id="KW-1185">Reference proteome</keyword>
<name>A0A4Y2I1Z7_ARAVE</name>
<dbReference type="Proteomes" id="UP000499080">
    <property type="component" value="Unassembled WGS sequence"/>
</dbReference>
<proteinExistence type="predicted"/>
<evidence type="ECO:0000313" key="1">
    <source>
        <dbReference type="EMBL" id="GBM71179.1"/>
    </source>
</evidence>
<gene>
    <name evidence="1" type="ORF">AVEN_113173_1</name>
</gene>
<sequence>MPFSPVNPIDSPYDQFVFNYTHPKKSMLPSDASHAGQDDLTEARTDVRSIMSPYGSKVLLLKSFCGCMVQTDQHAGYWRMTVYSQICWKIRSTGNRKQ</sequence>
<dbReference type="AlphaFoldDB" id="A0A4Y2I1Z7"/>
<comment type="caution">
    <text evidence="1">The sequence shown here is derived from an EMBL/GenBank/DDBJ whole genome shotgun (WGS) entry which is preliminary data.</text>
</comment>
<accession>A0A4Y2I1Z7</accession>
<protein>
    <submittedName>
        <fullName evidence="1">Uncharacterized protein</fullName>
    </submittedName>
</protein>